<comment type="caution">
    <text evidence="4">The sequence shown here is derived from an EMBL/GenBank/DDBJ whole genome shotgun (WGS) entry which is preliminary data.</text>
</comment>
<dbReference type="Gene3D" id="1.25.40.10">
    <property type="entry name" value="Tetratricopeptide repeat domain"/>
    <property type="match status" value="1"/>
</dbReference>
<sequence>AGKAKEVTTASDVWALGVMLFQMLTEKLPFTGGSAVEVMRRITQEEPEISSSGKLTTRKGDGAKDGKPTAGEGVTAASLGRVHPDLATLILRCLEKRPEKRLPSAGYLADELERFLNGEPIESRAVGTVERVWKLARRNKAVTLAVVGAVTCLVLGTAVSVYQAVKARAAQRLALMQKKESDEIAEIILETVHGMDEHLTGRNVNPDHLREELLRRVGEFQGDPRRKAVMLDELSTLLNKPSDLKLFEVVLAEVQPFLDADDPLLWSMRYRVTLKRMHLTEADSVEGQEFRDELRRIVAWQEGHLAGDDGQIYKTKYALAEELVQEVRSRASLQEAEGLLKGCIENYQKAGENFDSILCRIELMTAIFEQGRRQEALKLGRETCDFAMEKFGEKHSITGRAYGRLAKHCREAGQVEESIAHGRRAMEIYWQTVGPDYMRAKSSLKALSSTLLKQGDLEGNLELMRAEVKVCDQQLGPADAYTLVRVEALLETLRQMNLKDEARELGGLWLERVRLIDGPLPASAAGLLVQHAVTLMKLGEDADARRLLQQLPGLMGQMEGEIADFTRFVPLADALRECGRPQEAGVILRKIVAVCERQDEEEPRAAAKLLGKARERMAVTGSVRVTEQQPVKRK</sequence>
<feature type="domain" description="Protein kinase" evidence="3">
    <location>
        <begin position="1"/>
        <end position="116"/>
    </location>
</feature>
<dbReference type="InterPro" id="IPR011990">
    <property type="entry name" value="TPR-like_helical_dom_sf"/>
</dbReference>
<feature type="compositionally biased region" description="Basic and acidic residues" evidence="1">
    <location>
        <begin position="58"/>
        <end position="67"/>
    </location>
</feature>
<dbReference type="InterPro" id="IPR045269">
    <property type="entry name" value="Atg1-like"/>
</dbReference>
<dbReference type="InterPro" id="IPR011009">
    <property type="entry name" value="Kinase-like_dom_sf"/>
</dbReference>
<keyword evidence="2" id="KW-1133">Transmembrane helix</keyword>
<keyword evidence="2" id="KW-0472">Membrane</keyword>
<proteinExistence type="predicted"/>
<dbReference type="SUPFAM" id="SSF56112">
    <property type="entry name" value="Protein kinase-like (PK-like)"/>
    <property type="match status" value="1"/>
</dbReference>
<evidence type="ECO:0000256" key="1">
    <source>
        <dbReference type="SAM" id="MobiDB-lite"/>
    </source>
</evidence>
<dbReference type="PANTHER" id="PTHR24348">
    <property type="entry name" value="SERINE/THREONINE-PROTEIN KINASE UNC-51-RELATED"/>
    <property type="match status" value="1"/>
</dbReference>
<feature type="non-terminal residue" evidence="4">
    <location>
        <position position="1"/>
    </location>
</feature>
<dbReference type="Gene3D" id="1.10.510.10">
    <property type="entry name" value="Transferase(Phosphotransferase) domain 1"/>
    <property type="match status" value="1"/>
</dbReference>
<dbReference type="AlphaFoldDB" id="A0A7W8DMR8"/>
<accession>A0A7W8DMR8</accession>
<dbReference type="Pfam" id="PF00069">
    <property type="entry name" value="Pkinase"/>
    <property type="match status" value="1"/>
</dbReference>
<keyword evidence="5" id="KW-1185">Reference proteome</keyword>
<dbReference type="InterPro" id="IPR000719">
    <property type="entry name" value="Prot_kinase_dom"/>
</dbReference>
<evidence type="ECO:0000313" key="4">
    <source>
        <dbReference type="EMBL" id="MBB5035764.1"/>
    </source>
</evidence>
<reference evidence="4 5" key="1">
    <citation type="submission" date="2020-08" db="EMBL/GenBank/DDBJ databases">
        <title>Genomic Encyclopedia of Type Strains, Phase IV (KMG-IV): sequencing the most valuable type-strain genomes for metagenomic binning, comparative biology and taxonomic classification.</title>
        <authorList>
            <person name="Goeker M."/>
        </authorList>
    </citation>
    <scope>NUCLEOTIDE SEQUENCE [LARGE SCALE GENOMIC DNA]</scope>
    <source>
        <strain evidence="4 5">DSM 12252</strain>
    </source>
</reference>
<dbReference type="Proteomes" id="UP000590740">
    <property type="component" value="Unassembled WGS sequence"/>
</dbReference>
<feature type="transmembrane region" description="Helical" evidence="2">
    <location>
        <begin position="141"/>
        <end position="162"/>
    </location>
</feature>
<dbReference type="GO" id="GO:0005524">
    <property type="term" value="F:ATP binding"/>
    <property type="evidence" value="ECO:0007669"/>
    <property type="project" value="InterPro"/>
</dbReference>
<dbReference type="EMBL" id="JACHIG010000030">
    <property type="protein sequence ID" value="MBB5035764.1"/>
    <property type="molecule type" value="Genomic_DNA"/>
</dbReference>
<dbReference type="GO" id="GO:0004674">
    <property type="term" value="F:protein serine/threonine kinase activity"/>
    <property type="evidence" value="ECO:0007669"/>
    <property type="project" value="InterPro"/>
</dbReference>
<organism evidence="4 5">
    <name type="scientific">Prosthecobacter vanneervenii</name>
    <dbReference type="NCBI Taxonomy" id="48466"/>
    <lineage>
        <taxon>Bacteria</taxon>
        <taxon>Pseudomonadati</taxon>
        <taxon>Verrucomicrobiota</taxon>
        <taxon>Verrucomicrobiia</taxon>
        <taxon>Verrucomicrobiales</taxon>
        <taxon>Verrucomicrobiaceae</taxon>
        <taxon>Prosthecobacter</taxon>
    </lineage>
</organism>
<dbReference type="PROSITE" id="PS50011">
    <property type="entry name" value="PROTEIN_KINASE_DOM"/>
    <property type="match status" value="1"/>
</dbReference>
<keyword evidence="2" id="KW-0812">Transmembrane</keyword>
<name>A0A7W8DMR8_9BACT</name>
<dbReference type="GO" id="GO:0005737">
    <property type="term" value="C:cytoplasm"/>
    <property type="evidence" value="ECO:0007669"/>
    <property type="project" value="TreeGrafter"/>
</dbReference>
<evidence type="ECO:0000313" key="5">
    <source>
        <dbReference type="Proteomes" id="UP000590740"/>
    </source>
</evidence>
<dbReference type="RefSeq" id="WP_246438776.1">
    <property type="nucleotide sequence ID" value="NZ_JACHIG010000030.1"/>
</dbReference>
<evidence type="ECO:0000259" key="3">
    <source>
        <dbReference type="PROSITE" id="PS50011"/>
    </source>
</evidence>
<dbReference type="Pfam" id="PF13424">
    <property type="entry name" value="TPR_12"/>
    <property type="match status" value="1"/>
</dbReference>
<protein>
    <submittedName>
        <fullName evidence="4">Tetratricopeptide (TPR) repeat protein</fullName>
    </submittedName>
</protein>
<gene>
    <name evidence="4" type="ORF">HNQ65_005382</name>
</gene>
<dbReference type="SUPFAM" id="SSF48452">
    <property type="entry name" value="TPR-like"/>
    <property type="match status" value="1"/>
</dbReference>
<feature type="region of interest" description="Disordered" evidence="1">
    <location>
        <begin position="46"/>
        <end position="74"/>
    </location>
</feature>
<evidence type="ECO:0000256" key="2">
    <source>
        <dbReference type="SAM" id="Phobius"/>
    </source>
</evidence>